<evidence type="ECO:0000256" key="1">
    <source>
        <dbReference type="SAM" id="MobiDB-lite"/>
    </source>
</evidence>
<gene>
    <name evidence="2" type="ORF">HF576_18535</name>
</gene>
<dbReference type="Gene3D" id="3.90.1200.10">
    <property type="match status" value="1"/>
</dbReference>
<dbReference type="InterPro" id="IPR011009">
    <property type="entry name" value="Kinase-like_dom_sf"/>
</dbReference>
<proteinExistence type="predicted"/>
<dbReference type="RefSeq" id="WP_168914288.1">
    <property type="nucleotide sequence ID" value="NZ_JABACI010000005.1"/>
</dbReference>
<accession>A0ABX1KFK1</accession>
<feature type="region of interest" description="Disordered" evidence="1">
    <location>
        <begin position="355"/>
        <end position="422"/>
    </location>
</feature>
<protein>
    <submittedName>
        <fullName evidence="2">Aminoglycoside phosphotransferase</fullName>
    </submittedName>
</protein>
<evidence type="ECO:0000313" key="3">
    <source>
        <dbReference type="Proteomes" id="UP001429745"/>
    </source>
</evidence>
<dbReference type="EMBL" id="JABACI010000005">
    <property type="protein sequence ID" value="NLP85832.1"/>
    <property type="molecule type" value="Genomic_DNA"/>
</dbReference>
<feature type="compositionally biased region" description="Basic and acidic residues" evidence="1">
    <location>
        <begin position="381"/>
        <end position="395"/>
    </location>
</feature>
<dbReference type="Proteomes" id="UP001429745">
    <property type="component" value="Unassembled WGS sequence"/>
</dbReference>
<evidence type="ECO:0000313" key="2">
    <source>
        <dbReference type="EMBL" id="NLP85832.1"/>
    </source>
</evidence>
<dbReference type="SUPFAM" id="SSF56112">
    <property type="entry name" value="Protein kinase-like (PK-like)"/>
    <property type="match status" value="1"/>
</dbReference>
<name>A0ABX1KFK1_9MICO</name>
<organism evidence="2 3">
    <name type="scientific">Microbacterium salsuginis</name>
    <dbReference type="NCBI Taxonomy" id="2722803"/>
    <lineage>
        <taxon>Bacteria</taxon>
        <taxon>Bacillati</taxon>
        <taxon>Actinomycetota</taxon>
        <taxon>Actinomycetes</taxon>
        <taxon>Micrococcales</taxon>
        <taxon>Microbacteriaceae</taxon>
        <taxon>Microbacterium</taxon>
    </lineage>
</organism>
<sequence>MARSPLTLAASITSALPRVGVVGVGALTEGATGRYDSAVAELDDGRRVVVRAPAEAAAGAELAAEVRALRALTPGVRGLLPFRAPELLGEAGLGDSRVVVVDFLPGYRVDAAHLPPGRGAATSLGGALAALHALPASVVRAEGLPARTTAQVRADVERLIDRAVATRRLPTGLESRWRRAVDADEMWRFESTVVLGGAGAASFLFEDLEGVPTVTGLLEWHGLSIGDPATDLQWLASAPAAADDVYAAYVSHSGRAPDARARERARLYAELEFAKWLVHGHDSGRDDIIADAIELLEALAAGVAGEQFATDAALGVDDAIALLDRTPDATPSSVDTSMHTDAYDPEELAQWLADEHEDDSDATSEDDGHHAEATSEVAPDDAPRDEATAAAHDEVSTAPIVLPVPPAATRQDDGDAVADAERASEAALRRWMAD</sequence>
<reference evidence="2 3" key="1">
    <citation type="submission" date="2020-04" db="EMBL/GenBank/DDBJ databases">
        <title>CFH 90308 Microbacterium sp.</title>
        <authorList>
            <person name="Nie G."/>
            <person name="Ming H."/>
            <person name="Xia T."/>
        </authorList>
    </citation>
    <scope>NUCLEOTIDE SEQUENCE [LARGE SCALE GENOMIC DNA]</scope>
    <source>
        <strain evidence="2 3">CFH 90308</strain>
    </source>
</reference>
<keyword evidence="3" id="KW-1185">Reference proteome</keyword>
<comment type="caution">
    <text evidence="2">The sequence shown here is derived from an EMBL/GenBank/DDBJ whole genome shotgun (WGS) entry which is preliminary data.</text>
</comment>
<feature type="compositionally biased region" description="Acidic residues" evidence="1">
    <location>
        <begin position="355"/>
        <end position="365"/>
    </location>
</feature>